<dbReference type="RefSeq" id="XP_010237333.1">
    <property type="nucleotide sequence ID" value="XM_010239031.3"/>
</dbReference>
<evidence type="ECO:0000313" key="6">
    <source>
        <dbReference type="EnsemblPlants" id="PNT62827"/>
    </source>
</evidence>
<sequence length="1014" mass="116431">MEEEMPGEKELSEPGSINCASSSSNSPCNSRISSQNNPNSLVDRDDDNISTGVVVELKEGMSTSELKEGATMELKEEGANIEVLKEEVTTTELKKGSAIDLMEEGVAINPVLEKEGVAIDLKKKEHMDTDLKEKGATFKESKEEGAPIELEKRSNHEKAIQLKRDGTRLFQQRDYEGAACAFDNAIKLLPKEHDDIAFLHCNIAACYMHMNPEDYERAIDECNSALEASPKYTKALLKRARCFEALDRLDLACKDAQKVLSLEPNNITALELFESIREEMEETEMLLENQLAVSLPEEPKSIVSAKERIKRKVSRRFRNNSIVEEEVWLIHDDEMQENDQDSKEEECDEENDHHMTSNLNNEENDSEEMRSKHDEDNCRYTEQQNHMKHSQYRQGPANDECQLLHHASWDMEEMHRKQTHSQNKALKELDVRSCQQHQQEMHPKQDQISGVNKRQKQIEEEIRRTSPSKNENRIEMYERHIKEKHSERHISRGEEDKQEKQMGIKVASHGKDQQYQQHIKEKKDSNKETRTVKFVLGDDIRIALVPENCSLIQLINIARCKYSPHLKAMLLKFKDIEGDLVTITSTEELRWVEDLKQGPARLYIKEVSPEREITRDIVMPSISIATLQKKHSISECGSSRHAAEEEKNSSYVDDWMVQFARLFKNHVGFDSDAYVDLRDLGTRLYYEAMEDTITSEEAQEIFHAAEAKFQEMAALALFNWGNIHMSRAKKRLVLSEDATKESVLSQVKSAYEWACAEYVKAGKKFEDTVDVKPDFYEGLIALGHQQFEQAKLSWRYADACKVDMGTEVLELFNRAEDNMEKGMEMWEGIEYLRVKGMSKSKKEKILLDKLGLDGHQQDLTADEAVEQASNMRSQLNISWGTILYERSVVELKLGLSSWEESLTEAIEKFKTGGASLADISVMVKNHCINEKTQEGLSFKIDEIVQAWNEMYDAKKLKNGWQLLGTVYIQEFQRVTFPIQTIRAAKNALVKLTIHFTSWTSTDVLKCIDCVLLDI</sequence>
<reference evidence="5" key="2">
    <citation type="submission" date="2017-06" db="EMBL/GenBank/DDBJ databases">
        <title>WGS assembly of Brachypodium distachyon.</title>
        <authorList>
            <consortium name="The International Brachypodium Initiative"/>
            <person name="Lucas S."/>
            <person name="Harmon-Smith M."/>
            <person name="Lail K."/>
            <person name="Tice H."/>
            <person name="Grimwood J."/>
            <person name="Bruce D."/>
            <person name="Barry K."/>
            <person name="Shu S."/>
            <person name="Lindquist E."/>
            <person name="Wang M."/>
            <person name="Pitluck S."/>
            <person name="Vogel J.P."/>
            <person name="Garvin D.F."/>
            <person name="Mockler T.C."/>
            <person name="Schmutz J."/>
            <person name="Rokhsar D."/>
            <person name="Bevan M.W."/>
        </authorList>
    </citation>
    <scope>NUCLEOTIDE SEQUENCE</scope>
    <source>
        <strain evidence="5">Bd21</strain>
    </source>
</reference>
<dbReference type="InterPro" id="IPR044517">
    <property type="entry name" value="PHOX1-4"/>
</dbReference>
<dbReference type="AlphaFoldDB" id="A0A2K2CLC6"/>
<keyword evidence="2" id="KW-0802">TPR repeat</keyword>
<dbReference type="EMBL" id="CM000883">
    <property type="protein sequence ID" value="PNT62827.1"/>
    <property type="molecule type" value="Genomic_DNA"/>
</dbReference>
<dbReference type="Gene3D" id="1.25.40.10">
    <property type="entry name" value="Tetratricopeptide repeat domain"/>
    <property type="match status" value="1"/>
</dbReference>
<feature type="domain" description="PB1" evidence="4">
    <location>
        <begin position="529"/>
        <end position="607"/>
    </location>
</feature>
<dbReference type="Proteomes" id="UP000008810">
    <property type="component" value="Chromosome 4"/>
</dbReference>
<dbReference type="SMART" id="SM00666">
    <property type="entry name" value="PB1"/>
    <property type="match status" value="1"/>
</dbReference>
<dbReference type="Gramene" id="PNT62830">
    <property type="protein sequence ID" value="PNT62830"/>
    <property type="gene ID" value="BRADI_4g08750v3"/>
</dbReference>
<name>A0A2K2CLC6_BRADI</name>
<dbReference type="PANTHER" id="PTHR46183">
    <property type="entry name" value="PROTEIN CLMP1"/>
    <property type="match status" value="1"/>
</dbReference>
<dbReference type="OrthoDB" id="2942533at2759"/>
<feature type="compositionally biased region" description="Low complexity" evidence="3">
    <location>
        <begin position="16"/>
        <end position="34"/>
    </location>
</feature>
<dbReference type="InterPro" id="IPR011990">
    <property type="entry name" value="TPR-like_helical_dom_sf"/>
</dbReference>
<dbReference type="SUPFAM" id="SSF54277">
    <property type="entry name" value="CAD &amp; PB1 domains"/>
    <property type="match status" value="1"/>
</dbReference>
<keyword evidence="7" id="KW-1185">Reference proteome</keyword>
<feature type="compositionally biased region" description="Basic and acidic residues" evidence="3">
    <location>
        <begin position="518"/>
        <end position="527"/>
    </location>
</feature>
<evidence type="ECO:0000256" key="3">
    <source>
        <dbReference type="SAM" id="MobiDB-lite"/>
    </source>
</evidence>
<evidence type="ECO:0000256" key="1">
    <source>
        <dbReference type="ARBA" id="ARBA00022737"/>
    </source>
</evidence>
<reference evidence="6" key="3">
    <citation type="submission" date="2018-08" db="UniProtKB">
        <authorList>
            <consortium name="EnsemblPlants"/>
        </authorList>
    </citation>
    <scope>IDENTIFICATION</scope>
    <source>
        <strain evidence="6">cv. Bd21</strain>
    </source>
</reference>
<gene>
    <name evidence="6" type="primary">LOC100833105</name>
    <name evidence="5" type="ORF">BRADI_4g08750v3</name>
</gene>
<dbReference type="Pfam" id="PF00564">
    <property type="entry name" value="PB1"/>
    <property type="match status" value="1"/>
</dbReference>
<accession>A0A2K2CLC6</accession>
<feature type="compositionally biased region" description="Basic and acidic residues" evidence="3">
    <location>
        <begin position="483"/>
        <end position="502"/>
    </location>
</feature>
<dbReference type="SUPFAM" id="SSF48452">
    <property type="entry name" value="TPR-like"/>
    <property type="match status" value="1"/>
</dbReference>
<protein>
    <recommendedName>
        <fullName evidence="4">PB1 domain-containing protein</fullName>
    </recommendedName>
</protein>
<dbReference type="InterPro" id="IPR000270">
    <property type="entry name" value="PB1_dom"/>
</dbReference>
<dbReference type="KEGG" id="bdi:100833105"/>
<feature type="compositionally biased region" description="Basic and acidic residues" evidence="3">
    <location>
        <begin position="367"/>
        <end position="378"/>
    </location>
</feature>
<feature type="compositionally biased region" description="Acidic residues" evidence="3">
    <location>
        <begin position="334"/>
        <end position="350"/>
    </location>
</feature>
<evidence type="ECO:0000259" key="4">
    <source>
        <dbReference type="SMART" id="SM00666"/>
    </source>
</evidence>
<reference evidence="5 6" key="1">
    <citation type="journal article" date="2010" name="Nature">
        <title>Genome sequencing and analysis of the model grass Brachypodium distachyon.</title>
        <authorList>
            <consortium name="International Brachypodium Initiative"/>
        </authorList>
    </citation>
    <scope>NUCLEOTIDE SEQUENCE [LARGE SCALE GENOMIC DNA]</scope>
    <source>
        <strain evidence="5">Bd21</strain>
        <strain evidence="6">cv. Bd21</strain>
    </source>
</reference>
<dbReference type="Gramene" id="PNT62827">
    <property type="protein sequence ID" value="PNT62827"/>
    <property type="gene ID" value="BRADI_4g08750v3"/>
</dbReference>
<dbReference type="RefSeq" id="XP_010237332.1">
    <property type="nucleotide sequence ID" value="XM_010239030.3"/>
</dbReference>
<dbReference type="EnsemblPlants" id="PNT62827">
    <property type="protein sequence ID" value="PNT62827"/>
    <property type="gene ID" value="BRADI_4g08750v3"/>
</dbReference>
<dbReference type="SMART" id="SM00028">
    <property type="entry name" value="TPR"/>
    <property type="match status" value="3"/>
</dbReference>
<feature type="region of interest" description="Disordered" evidence="3">
    <location>
        <begin position="332"/>
        <end position="378"/>
    </location>
</feature>
<evidence type="ECO:0000313" key="7">
    <source>
        <dbReference type="Proteomes" id="UP000008810"/>
    </source>
</evidence>
<dbReference type="RefSeq" id="XP_014757926.1">
    <property type="nucleotide sequence ID" value="XM_014902440.2"/>
</dbReference>
<keyword evidence="1" id="KW-0677">Repeat</keyword>
<dbReference type="ExpressionAtlas" id="A0A2K2CLC6">
    <property type="expression patterns" value="baseline and differential"/>
</dbReference>
<evidence type="ECO:0000313" key="5">
    <source>
        <dbReference type="EMBL" id="PNT62830.1"/>
    </source>
</evidence>
<dbReference type="CDD" id="cd05992">
    <property type="entry name" value="PB1"/>
    <property type="match status" value="1"/>
</dbReference>
<dbReference type="STRING" id="15368.A0A2K2CLC6"/>
<dbReference type="InterPro" id="IPR019734">
    <property type="entry name" value="TPR_rpt"/>
</dbReference>
<dbReference type="PANTHER" id="PTHR46183:SF3">
    <property type="entry name" value="OCTICOSAPEPTIDE_PHOX_BEM1P (PB1) DOMAIN-CONTAINING PROTEIN _ TETRATRICOPEPTIDE REPEAT (TPR)-CONTAINING PROTEIN"/>
    <property type="match status" value="1"/>
</dbReference>
<organism evidence="5">
    <name type="scientific">Brachypodium distachyon</name>
    <name type="common">Purple false brome</name>
    <name type="synonym">Trachynia distachya</name>
    <dbReference type="NCBI Taxonomy" id="15368"/>
    <lineage>
        <taxon>Eukaryota</taxon>
        <taxon>Viridiplantae</taxon>
        <taxon>Streptophyta</taxon>
        <taxon>Embryophyta</taxon>
        <taxon>Tracheophyta</taxon>
        <taxon>Spermatophyta</taxon>
        <taxon>Magnoliopsida</taxon>
        <taxon>Liliopsida</taxon>
        <taxon>Poales</taxon>
        <taxon>Poaceae</taxon>
        <taxon>BOP clade</taxon>
        <taxon>Pooideae</taxon>
        <taxon>Stipodae</taxon>
        <taxon>Brachypodieae</taxon>
        <taxon>Brachypodium</taxon>
    </lineage>
</organism>
<feature type="compositionally biased region" description="Basic and acidic residues" evidence="3">
    <location>
        <begin position="1"/>
        <end position="12"/>
    </location>
</feature>
<dbReference type="EMBL" id="CM000883">
    <property type="protein sequence ID" value="PNT62830.1"/>
    <property type="molecule type" value="Genomic_DNA"/>
</dbReference>
<proteinExistence type="predicted"/>
<evidence type="ECO:0000256" key="2">
    <source>
        <dbReference type="ARBA" id="ARBA00022803"/>
    </source>
</evidence>
<dbReference type="GeneID" id="100833105"/>
<feature type="region of interest" description="Disordered" evidence="3">
    <location>
        <begin position="1"/>
        <end position="48"/>
    </location>
</feature>
<dbReference type="EnsemblPlants" id="PNT62830">
    <property type="protein sequence ID" value="PNT62830"/>
    <property type="gene ID" value="BRADI_4g08750v3"/>
</dbReference>
<feature type="region of interest" description="Disordered" evidence="3">
    <location>
        <begin position="483"/>
        <end position="527"/>
    </location>
</feature>